<dbReference type="GO" id="GO:0046578">
    <property type="term" value="P:regulation of Ras protein signal transduction"/>
    <property type="evidence" value="ECO:0007669"/>
    <property type="project" value="TreeGrafter"/>
</dbReference>
<feature type="region of interest" description="Disordered" evidence="1">
    <location>
        <begin position="81"/>
        <end position="107"/>
    </location>
</feature>
<protein>
    <submittedName>
        <fullName evidence="3">PEBP-like protein</fullName>
    </submittedName>
</protein>
<dbReference type="OrthoDB" id="2506647at2759"/>
<keyword evidence="4" id="KW-1185">Reference proteome</keyword>
<feature type="signal peptide" evidence="2">
    <location>
        <begin position="1"/>
        <end position="23"/>
    </location>
</feature>
<proteinExistence type="predicted"/>
<dbReference type="PANTHER" id="PTHR11362:SF148">
    <property type="entry name" value="CARBOXYPEPTIDASE Y INHIBITOR"/>
    <property type="match status" value="1"/>
</dbReference>
<feature type="compositionally biased region" description="Polar residues" evidence="1">
    <location>
        <begin position="81"/>
        <end position="93"/>
    </location>
</feature>
<dbReference type="GO" id="GO:0005543">
    <property type="term" value="F:phospholipid binding"/>
    <property type="evidence" value="ECO:0007669"/>
    <property type="project" value="TreeGrafter"/>
</dbReference>
<dbReference type="GO" id="GO:0030162">
    <property type="term" value="P:regulation of proteolysis"/>
    <property type="evidence" value="ECO:0007669"/>
    <property type="project" value="TreeGrafter"/>
</dbReference>
<dbReference type="RefSeq" id="XP_028470337.1">
    <property type="nucleotide sequence ID" value="XM_028607498.1"/>
</dbReference>
<keyword evidence="2" id="KW-0732">Signal</keyword>
<dbReference type="CDD" id="cd00866">
    <property type="entry name" value="PEBP_euk"/>
    <property type="match status" value="1"/>
</dbReference>
<dbReference type="Proteomes" id="UP000272025">
    <property type="component" value="Unassembled WGS sequence"/>
</dbReference>
<dbReference type="STRING" id="1314773.A0A3N2Q6X4"/>
<accession>A0A3N2Q6X4</accession>
<dbReference type="InterPro" id="IPR008914">
    <property type="entry name" value="PEBP"/>
</dbReference>
<dbReference type="InterPro" id="IPR036610">
    <property type="entry name" value="PEBP-like_sf"/>
</dbReference>
<organism evidence="3 4">
    <name type="scientific">Sodiomyces alkalinus (strain CBS 110278 / VKM F-3762 / F11)</name>
    <name type="common">Alkaliphilic filamentous fungus</name>
    <dbReference type="NCBI Taxonomy" id="1314773"/>
    <lineage>
        <taxon>Eukaryota</taxon>
        <taxon>Fungi</taxon>
        <taxon>Dikarya</taxon>
        <taxon>Ascomycota</taxon>
        <taxon>Pezizomycotina</taxon>
        <taxon>Sordariomycetes</taxon>
        <taxon>Hypocreomycetidae</taxon>
        <taxon>Glomerellales</taxon>
        <taxon>Plectosphaerellaceae</taxon>
        <taxon>Sodiomyces</taxon>
    </lineage>
</organism>
<feature type="chain" id="PRO_5018268818" evidence="2">
    <location>
        <begin position="24"/>
        <end position="240"/>
    </location>
</feature>
<dbReference type="InterPro" id="IPR035810">
    <property type="entry name" value="PEBP_euk"/>
</dbReference>
<dbReference type="Gene3D" id="3.90.280.10">
    <property type="entry name" value="PEBP-like"/>
    <property type="match status" value="1"/>
</dbReference>
<dbReference type="GO" id="GO:0030414">
    <property type="term" value="F:peptidase inhibitor activity"/>
    <property type="evidence" value="ECO:0007669"/>
    <property type="project" value="TreeGrafter"/>
</dbReference>
<sequence>MKGTVQRLLVLLALLTLAPIIVASLFPSDQHIMSSKNNDMVEVQKRLFDAEIIPTVIDVFKPIMGLSVEWGGSKDAASLGNTLDPSHLQSSPTARLERADPEGDSRTASILRPGMTYVLTLTDPDAPSRDDPKWSEFCHWIASGLVPPSSASSSSLPLADLKDVMSYKPPSPPPETGKHRYVFLVFVPANGTSEPLDLSKPGARKHWGGDKAGHGVKDWADTNGLLPIAANFIYAQNEKQ</sequence>
<evidence type="ECO:0000313" key="4">
    <source>
        <dbReference type="Proteomes" id="UP000272025"/>
    </source>
</evidence>
<gene>
    <name evidence="3" type="ORF">SODALDRAFT_266628</name>
</gene>
<evidence type="ECO:0000256" key="1">
    <source>
        <dbReference type="SAM" id="MobiDB-lite"/>
    </source>
</evidence>
<dbReference type="SUPFAM" id="SSF49777">
    <property type="entry name" value="PEBP-like"/>
    <property type="match status" value="1"/>
</dbReference>
<reference evidence="3 4" key="1">
    <citation type="journal article" date="2018" name="Mol. Ecol.">
        <title>The obligate alkalophilic soda-lake fungus Sodiomyces alkalinus has shifted to a protein diet.</title>
        <authorList>
            <person name="Grum-Grzhimaylo A.A."/>
            <person name="Falkoski D.L."/>
            <person name="van den Heuvel J."/>
            <person name="Valero-Jimenez C.A."/>
            <person name="Min B."/>
            <person name="Choi I.G."/>
            <person name="Lipzen A."/>
            <person name="Daum C.G."/>
            <person name="Aanen D.K."/>
            <person name="Tsang A."/>
            <person name="Henrissat B."/>
            <person name="Bilanenko E.N."/>
            <person name="de Vries R.P."/>
            <person name="van Kan J.A.L."/>
            <person name="Grigoriev I.V."/>
            <person name="Debets A.J.M."/>
        </authorList>
    </citation>
    <scope>NUCLEOTIDE SEQUENCE [LARGE SCALE GENOMIC DNA]</scope>
    <source>
        <strain evidence="3 4">F11</strain>
    </source>
</reference>
<dbReference type="PANTHER" id="PTHR11362">
    <property type="entry name" value="PHOSPHATIDYLETHANOLAMINE-BINDING PROTEIN"/>
    <property type="match status" value="1"/>
</dbReference>
<feature type="compositionally biased region" description="Basic and acidic residues" evidence="1">
    <location>
        <begin position="95"/>
        <end position="105"/>
    </location>
</feature>
<evidence type="ECO:0000313" key="3">
    <source>
        <dbReference type="EMBL" id="ROT42531.1"/>
    </source>
</evidence>
<dbReference type="EMBL" id="ML119051">
    <property type="protein sequence ID" value="ROT42531.1"/>
    <property type="molecule type" value="Genomic_DNA"/>
</dbReference>
<dbReference type="AlphaFoldDB" id="A0A3N2Q6X4"/>
<name>A0A3N2Q6X4_SODAK</name>
<evidence type="ECO:0000256" key="2">
    <source>
        <dbReference type="SAM" id="SignalP"/>
    </source>
</evidence>
<dbReference type="Pfam" id="PF01161">
    <property type="entry name" value="PBP"/>
    <property type="match status" value="1"/>
</dbReference>
<dbReference type="GeneID" id="39575976"/>